<dbReference type="PANTHER" id="PTHR24173">
    <property type="entry name" value="ANKYRIN REPEAT CONTAINING"/>
    <property type="match status" value="1"/>
</dbReference>
<reference evidence="4" key="2">
    <citation type="submission" date="2025-08" db="UniProtKB">
        <authorList>
            <consortium name="Ensembl"/>
        </authorList>
    </citation>
    <scope>IDENTIFICATION</scope>
</reference>
<evidence type="ECO:0000256" key="2">
    <source>
        <dbReference type="ARBA" id="ARBA00023043"/>
    </source>
</evidence>
<dbReference type="InParanoid" id="A0A672TQ07"/>
<protein>
    <submittedName>
        <fullName evidence="4">Uncharacterized protein</fullName>
    </submittedName>
</protein>
<name>A0A672TQ07_STRHB</name>
<organism evidence="4 5">
    <name type="scientific">Strigops habroptila</name>
    <name type="common">Kakapo</name>
    <dbReference type="NCBI Taxonomy" id="2489341"/>
    <lineage>
        <taxon>Eukaryota</taxon>
        <taxon>Metazoa</taxon>
        <taxon>Chordata</taxon>
        <taxon>Craniata</taxon>
        <taxon>Vertebrata</taxon>
        <taxon>Euteleostomi</taxon>
        <taxon>Archelosauria</taxon>
        <taxon>Archosauria</taxon>
        <taxon>Dinosauria</taxon>
        <taxon>Saurischia</taxon>
        <taxon>Theropoda</taxon>
        <taxon>Coelurosauria</taxon>
        <taxon>Aves</taxon>
        <taxon>Neognathae</taxon>
        <taxon>Neoaves</taxon>
        <taxon>Telluraves</taxon>
        <taxon>Australaves</taxon>
        <taxon>Psittaciformes</taxon>
        <taxon>Psittacidae</taxon>
        <taxon>Strigops</taxon>
    </lineage>
</organism>
<dbReference type="OMA" id="ACCTNNT"/>
<dbReference type="Gene3D" id="1.25.40.20">
    <property type="entry name" value="Ankyrin repeat-containing domain"/>
    <property type="match status" value="1"/>
</dbReference>
<dbReference type="InterPro" id="IPR002110">
    <property type="entry name" value="Ankyrin_rpt"/>
</dbReference>
<reference evidence="4" key="3">
    <citation type="submission" date="2025-09" db="UniProtKB">
        <authorList>
            <consortium name="Ensembl"/>
        </authorList>
    </citation>
    <scope>IDENTIFICATION</scope>
</reference>
<evidence type="ECO:0000313" key="4">
    <source>
        <dbReference type="Ensembl" id="ENSSHBP00005004355.1"/>
    </source>
</evidence>
<sequence length="202" mass="22463">GQRSAGGRAGGCRSRCETPPGQRPAAGGRGQEEEDCEEYEEYEDFSELPDTCSIASDDSFYPPGGLEDEEDRWYLEREERDSPEALSLFRACCTNNTIVLKALIRQGPEEEEVRETDRNRRNGLIVACYQGYVDIVIALAQCPHLDVNWQDNEGNTALITAAQAGKALCFTSVTYRILGGICVVAIIFRICPRPYKKLVCVK</sequence>
<feature type="region of interest" description="Disordered" evidence="3">
    <location>
        <begin position="1"/>
        <end position="38"/>
    </location>
</feature>
<dbReference type="Pfam" id="PF12796">
    <property type="entry name" value="Ank_2"/>
    <property type="match status" value="1"/>
</dbReference>
<dbReference type="GeneTree" id="ENSGT00500000044852"/>
<evidence type="ECO:0000256" key="1">
    <source>
        <dbReference type="ARBA" id="ARBA00022737"/>
    </source>
</evidence>
<keyword evidence="5" id="KW-1185">Reference proteome</keyword>
<dbReference type="AlphaFoldDB" id="A0A672TQ07"/>
<dbReference type="Proteomes" id="UP000472266">
    <property type="component" value="Chromosome 1"/>
</dbReference>
<reference evidence="4 5" key="1">
    <citation type="submission" date="2019-11" db="EMBL/GenBank/DDBJ databases">
        <title>Strigops habroptila (kakapo) genome, bStrHab1, primary haplotype, v2.</title>
        <authorList>
            <person name="Jarvis E.D."/>
            <person name="Howard J."/>
            <person name="Rhie A."/>
            <person name="Phillippy A."/>
            <person name="Korlach J."/>
            <person name="Digby A."/>
            <person name="Iorns D."/>
            <person name="Eason D."/>
            <person name="Robertson B."/>
            <person name="Raemaekers T."/>
            <person name="Howe K."/>
            <person name="Lewin H."/>
            <person name="Damas J."/>
            <person name="Hastie A."/>
            <person name="Tracey A."/>
            <person name="Chow W."/>
            <person name="Fedrigo O."/>
        </authorList>
    </citation>
    <scope>NUCLEOTIDE SEQUENCE [LARGE SCALE GENOMIC DNA]</scope>
</reference>
<dbReference type="Ensembl" id="ENSSHBT00005005310.1">
    <property type="protein sequence ID" value="ENSSHBP00005004355.1"/>
    <property type="gene ID" value="ENSSHBG00005003875.1"/>
</dbReference>
<evidence type="ECO:0000256" key="3">
    <source>
        <dbReference type="SAM" id="MobiDB-lite"/>
    </source>
</evidence>
<keyword evidence="1" id="KW-0677">Repeat</keyword>
<accession>A0A672TQ07</accession>
<keyword evidence="2" id="KW-0040">ANK repeat</keyword>
<proteinExistence type="predicted"/>
<dbReference type="SUPFAM" id="SSF48403">
    <property type="entry name" value="Ankyrin repeat"/>
    <property type="match status" value="1"/>
</dbReference>
<dbReference type="InterPro" id="IPR036770">
    <property type="entry name" value="Ankyrin_rpt-contain_sf"/>
</dbReference>
<evidence type="ECO:0000313" key="5">
    <source>
        <dbReference type="Proteomes" id="UP000472266"/>
    </source>
</evidence>
<dbReference type="PANTHER" id="PTHR24173:SF1">
    <property type="entry name" value="ANKYRIN REPEAT DOMAIN-CONTAINING PROTEIN 33B"/>
    <property type="match status" value="1"/>
</dbReference>